<evidence type="ECO:0000313" key="1">
    <source>
        <dbReference type="EMBL" id="VUZ54906.1"/>
    </source>
</evidence>
<gene>
    <name evidence="1" type="ORF">WMSIL1_LOCUS12885</name>
</gene>
<protein>
    <submittedName>
        <fullName evidence="1">Uncharacterized protein</fullName>
    </submittedName>
</protein>
<name>A0A564Z655_HYMDI</name>
<proteinExistence type="predicted"/>
<dbReference type="AlphaFoldDB" id="A0A564Z655"/>
<evidence type="ECO:0000313" key="2">
    <source>
        <dbReference type="Proteomes" id="UP000321570"/>
    </source>
</evidence>
<dbReference type="Proteomes" id="UP000321570">
    <property type="component" value="Unassembled WGS sequence"/>
</dbReference>
<sequence>MKVAVTLLTRLHWEPVLYTLFLLFYNPPVQLKPTQLCPHARPHPNTQIQRLSLFRHIFLRSLFSSILSSPWESV</sequence>
<keyword evidence="2" id="KW-1185">Reference proteome</keyword>
<organism evidence="1 2">
    <name type="scientific">Hymenolepis diminuta</name>
    <name type="common">Rat tapeworm</name>
    <dbReference type="NCBI Taxonomy" id="6216"/>
    <lineage>
        <taxon>Eukaryota</taxon>
        <taxon>Metazoa</taxon>
        <taxon>Spiralia</taxon>
        <taxon>Lophotrochozoa</taxon>
        <taxon>Platyhelminthes</taxon>
        <taxon>Cestoda</taxon>
        <taxon>Eucestoda</taxon>
        <taxon>Cyclophyllidea</taxon>
        <taxon>Hymenolepididae</taxon>
        <taxon>Hymenolepis</taxon>
    </lineage>
</organism>
<dbReference type="EMBL" id="CABIJS010000666">
    <property type="protein sequence ID" value="VUZ54906.1"/>
    <property type="molecule type" value="Genomic_DNA"/>
</dbReference>
<reference evidence="1 2" key="1">
    <citation type="submission" date="2019-07" db="EMBL/GenBank/DDBJ databases">
        <authorList>
            <person name="Jastrzebski P J."/>
            <person name="Paukszto L."/>
            <person name="Jastrzebski P J."/>
        </authorList>
    </citation>
    <scope>NUCLEOTIDE SEQUENCE [LARGE SCALE GENOMIC DNA]</scope>
    <source>
        <strain evidence="1 2">WMS-il1</strain>
    </source>
</reference>
<accession>A0A564Z655</accession>